<dbReference type="STRING" id="7918.ENSLOCP00000012529"/>
<proteinExistence type="predicted"/>
<dbReference type="Pfam" id="PF24681">
    <property type="entry name" value="Kelch_KLHDC2_KLHL20_DRC7"/>
    <property type="match status" value="1"/>
</dbReference>
<evidence type="ECO:0000256" key="1">
    <source>
        <dbReference type="ARBA" id="ARBA00022441"/>
    </source>
</evidence>
<dbReference type="PANTHER" id="PTHR46093:SF17">
    <property type="entry name" value="ZMP:0000001301"/>
    <property type="match status" value="1"/>
</dbReference>
<organism evidence="4 5">
    <name type="scientific">Lepisosteus oculatus</name>
    <name type="common">Spotted gar</name>
    <dbReference type="NCBI Taxonomy" id="7918"/>
    <lineage>
        <taxon>Eukaryota</taxon>
        <taxon>Metazoa</taxon>
        <taxon>Chordata</taxon>
        <taxon>Craniata</taxon>
        <taxon>Vertebrata</taxon>
        <taxon>Euteleostomi</taxon>
        <taxon>Actinopterygii</taxon>
        <taxon>Neopterygii</taxon>
        <taxon>Holostei</taxon>
        <taxon>Semionotiformes</taxon>
        <taxon>Lepisosteidae</taxon>
        <taxon>Lepisosteus</taxon>
    </lineage>
</organism>
<dbReference type="Proteomes" id="UP000018468">
    <property type="component" value="Linkage group LG2"/>
</dbReference>
<evidence type="ECO:0000256" key="3">
    <source>
        <dbReference type="SAM" id="Coils"/>
    </source>
</evidence>
<evidence type="ECO:0000313" key="5">
    <source>
        <dbReference type="Proteomes" id="UP000018468"/>
    </source>
</evidence>
<evidence type="ECO:0000313" key="4">
    <source>
        <dbReference type="Ensembl" id="ENSLOCP00000012529.1"/>
    </source>
</evidence>
<reference evidence="4" key="2">
    <citation type="submission" date="2025-08" db="UniProtKB">
        <authorList>
            <consortium name="Ensembl"/>
        </authorList>
    </citation>
    <scope>IDENTIFICATION</scope>
</reference>
<dbReference type="GeneTree" id="ENSGT00940000168229"/>
<reference evidence="4" key="3">
    <citation type="submission" date="2025-09" db="UniProtKB">
        <authorList>
            <consortium name="Ensembl"/>
        </authorList>
    </citation>
    <scope>IDENTIFICATION</scope>
</reference>
<evidence type="ECO:0000256" key="2">
    <source>
        <dbReference type="ARBA" id="ARBA00022737"/>
    </source>
</evidence>
<keyword evidence="1" id="KW-0880">Kelch repeat</keyword>
<name>W5MVX0_LEPOC</name>
<dbReference type="AlphaFoldDB" id="W5MVX0"/>
<dbReference type="InterPro" id="IPR015915">
    <property type="entry name" value="Kelch-typ_b-propeller"/>
</dbReference>
<dbReference type="OMA" id="ERQPMKE"/>
<dbReference type="Ensembl" id="ENSLOCT00000012551.1">
    <property type="protein sequence ID" value="ENSLOCP00000012529.1"/>
    <property type="gene ID" value="ENSLOCG00000010231.1"/>
</dbReference>
<dbReference type="EMBL" id="AHAT01013031">
    <property type="status" value="NOT_ANNOTATED_CDS"/>
    <property type="molecule type" value="Genomic_DNA"/>
</dbReference>
<keyword evidence="3" id="KW-0175">Coiled coil</keyword>
<dbReference type="eggNOG" id="KOG0379">
    <property type="taxonomic scope" value="Eukaryota"/>
</dbReference>
<dbReference type="Bgee" id="ENSLOCG00000010231">
    <property type="expression patterns" value="Expressed in brain and 1 other cell type or tissue"/>
</dbReference>
<dbReference type="EMBL" id="AHAT01013030">
    <property type="status" value="NOT_ANNOTATED_CDS"/>
    <property type="molecule type" value="Genomic_DNA"/>
</dbReference>
<keyword evidence="5" id="KW-1185">Reference proteome</keyword>
<sequence>MALASGHWIEKEIKGDLPCPRHGHALAVAGNIAFLFGGMSTLNSLDGQPKHLNDFYMFTVSPTDLTWEVIPQNGLIPPAREGHSLCVINGKLYLFGGASHPQAKECLPGVYCFNTASLTWEKLKTGGVSLKSLKHSAVTVGDNIYVFGGILDGTPKDDLLMFSTVSMTWTPVKTTGSLPSARYGHTCALVGDQIYMFGGCSGDNCYHTDVHILNTDTLIWQKLEVKGESPVGCAGHTFTPHHDKDIYLFGGRYISKNGTITSTNEIHKLSIAKMKWKVPLYIGIPPTGRHSHTAFILHGHMYVFGGSNEEKEFNDLNVMKLINPSERQPTFVMEVMKEILSEFGIQGVSNSFAPTKVPNVKYELSDPPFPTRIESPPPVQLASSRDFSAVRNEAMETINRAFAMLDNEFLKLDNEKSLIAQAAIALQHEREVYSIQYQKQQQELQEMLEKHKAQNEAWLKARAEENDKERKELYKLREEILQEQKKLKEEQENIQKRSEQLLSIMQQFKGM</sequence>
<keyword evidence="2" id="KW-0677">Repeat</keyword>
<accession>W5MVX0</accession>
<dbReference type="HOGENOM" id="CLU_537414_0_0_1"/>
<dbReference type="InParanoid" id="W5MVX0"/>
<dbReference type="PANTHER" id="PTHR46093">
    <property type="entry name" value="ACYL-COA-BINDING DOMAIN-CONTAINING PROTEIN 5"/>
    <property type="match status" value="1"/>
</dbReference>
<dbReference type="SUPFAM" id="SSF117281">
    <property type="entry name" value="Kelch motif"/>
    <property type="match status" value="1"/>
</dbReference>
<feature type="coiled-coil region" evidence="3">
    <location>
        <begin position="430"/>
        <end position="507"/>
    </location>
</feature>
<protein>
    <submittedName>
        <fullName evidence="4">Zmp:0000001301</fullName>
    </submittedName>
</protein>
<dbReference type="Gene3D" id="2.120.10.80">
    <property type="entry name" value="Kelch-type beta propeller"/>
    <property type="match status" value="2"/>
</dbReference>
<reference evidence="5" key="1">
    <citation type="submission" date="2011-12" db="EMBL/GenBank/DDBJ databases">
        <title>The Draft Genome of Lepisosteus oculatus.</title>
        <authorList>
            <consortium name="The Broad Institute Genome Assembly &amp; Analysis Group"/>
            <consortium name="Computational R&amp;D Group"/>
            <consortium name="and Sequencing Platform"/>
            <person name="Di Palma F."/>
            <person name="Alfoldi J."/>
            <person name="Johnson J."/>
            <person name="Berlin A."/>
            <person name="Gnerre S."/>
            <person name="Jaffe D."/>
            <person name="MacCallum I."/>
            <person name="Young S."/>
            <person name="Walker B.J."/>
            <person name="Lander E.S."/>
            <person name="Lindblad-Toh K."/>
        </authorList>
    </citation>
    <scope>NUCLEOTIDE SEQUENCE [LARGE SCALE GENOMIC DNA]</scope>
</reference>
<dbReference type="EMBL" id="AHAT01013032">
    <property type="status" value="NOT_ANNOTATED_CDS"/>
    <property type="molecule type" value="Genomic_DNA"/>
</dbReference>